<keyword evidence="2" id="KW-1185">Reference proteome</keyword>
<sequence>MNKFKARGAMQPQIAQHLSVLFATIKRILIEMIRYGMSRQCIAAKVETGNILVRLVALGANYFESSSDKIRWRHVAAMNHYRVRLCAVSDAALPPRRCKCPMAIATLLQVATCVWTNGGSFEHGTGKARLSGWSTDGLSAMTNTGGRGAGRRKGGAA</sequence>
<gene>
    <name evidence="1" type="ORF">ACFFIZ_07420</name>
</gene>
<dbReference type="EMBL" id="JBHLWQ010000064">
    <property type="protein sequence ID" value="MFC0200155.1"/>
    <property type="molecule type" value="Genomic_DNA"/>
</dbReference>
<accession>A0ABV6CHD6</accession>
<reference evidence="1 2" key="1">
    <citation type="submission" date="2024-09" db="EMBL/GenBank/DDBJ databases">
        <authorList>
            <person name="Sun Q."/>
            <person name="Mori K."/>
        </authorList>
    </citation>
    <scope>NUCLEOTIDE SEQUENCE [LARGE SCALE GENOMIC DNA]</scope>
    <source>
        <strain evidence="1 2">CCM 7904</strain>
    </source>
</reference>
<protein>
    <recommendedName>
        <fullName evidence="3">Transposase</fullName>
    </recommendedName>
</protein>
<evidence type="ECO:0000313" key="1">
    <source>
        <dbReference type="EMBL" id="MFC0200155.1"/>
    </source>
</evidence>
<evidence type="ECO:0000313" key="2">
    <source>
        <dbReference type="Proteomes" id="UP001589795"/>
    </source>
</evidence>
<dbReference type="RefSeq" id="WP_265505998.1">
    <property type="nucleotide sequence ID" value="NZ_JAOTBE010000007.1"/>
</dbReference>
<comment type="caution">
    <text evidence="1">The sequence shown here is derived from an EMBL/GenBank/DDBJ whole genome shotgun (WGS) entry which is preliminary data.</text>
</comment>
<name>A0ABV6CHD6_9RHOB</name>
<dbReference type="Proteomes" id="UP001589795">
    <property type="component" value="Unassembled WGS sequence"/>
</dbReference>
<proteinExistence type="predicted"/>
<organism evidence="1 2">
    <name type="scientific">Paracoccus rhizosphaerae</name>
    <dbReference type="NCBI Taxonomy" id="1133347"/>
    <lineage>
        <taxon>Bacteria</taxon>
        <taxon>Pseudomonadati</taxon>
        <taxon>Pseudomonadota</taxon>
        <taxon>Alphaproteobacteria</taxon>
        <taxon>Rhodobacterales</taxon>
        <taxon>Paracoccaceae</taxon>
        <taxon>Paracoccus</taxon>
    </lineage>
</organism>
<evidence type="ECO:0008006" key="3">
    <source>
        <dbReference type="Google" id="ProtNLM"/>
    </source>
</evidence>